<name>U5CUU5_AMBTC</name>
<sequence>MFRKLEQKNQMKIKDPERKSQAESILACQHHDSSIFISKEPGSLDFASDFGMTNAGLIPLRRHATKSIEEFELSTRQAVISIQYYGCQSQSPNGRSSGLSSYLQLSHSLTVKRCL</sequence>
<evidence type="ECO:0000313" key="3">
    <source>
        <dbReference type="Proteomes" id="UP000017836"/>
    </source>
</evidence>
<dbReference type="AlphaFoldDB" id="U5CUU5"/>
<feature type="compositionally biased region" description="Basic and acidic residues" evidence="1">
    <location>
        <begin position="1"/>
        <end position="21"/>
    </location>
</feature>
<protein>
    <submittedName>
        <fullName evidence="2">Uncharacterized protein</fullName>
    </submittedName>
</protein>
<proteinExistence type="predicted"/>
<dbReference type="Proteomes" id="UP000017836">
    <property type="component" value="Unassembled WGS sequence"/>
</dbReference>
<dbReference type="HOGENOM" id="CLU_2112198_0_0_1"/>
<reference evidence="3" key="1">
    <citation type="journal article" date="2013" name="Science">
        <title>The Amborella genome and the evolution of flowering plants.</title>
        <authorList>
            <consortium name="Amborella Genome Project"/>
        </authorList>
    </citation>
    <scope>NUCLEOTIDE SEQUENCE [LARGE SCALE GENOMIC DNA]</scope>
</reference>
<keyword evidence="3" id="KW-1185">Reference proteome</keyword>
<gene>
    <name evidence="2" type="ORF">AMTR_s05592p00003000</name>
</gene>
<evidence type="ECO:0000313" key="2">
    <source>
        <dbReference type="EMBL" id="ERM96863.1"/>
    </source>
</evidence>
<accession>U5CUU5</accession>
<organism evidence="2 3">
    <name type="scientific">Amborella trichopoda</name>
    <dbReference type="NCBI Taxonomy" id="13333"/>
    <lineage>
        <taxon>Eukaryota</taxon>
        <taxon>Viridiplantae</taxon>
        <taxon>Streptophyta</taxon>
        <taxon>Embryophyta</taxon>
        <taxon>Tracheophyta</taxon>
        <taxon>Spermatophyta</taxon>
        <taxon>Magnoliopsida</taxon>
        <taxon>Amborellales</taxon>
        <taxon>Amborellaceae</taxon>
        <taxon>Amborella</taxon>
    </lineage>
</organism>
<evidence type="ECO:0000256" key="1">
    <source>
        <dbReference type="SAM" id="MobiDB-lite"/>
    </source>
</evidence>
<feature type="region of interest" description="Disordered" evidence="1">
    <location>
        <begin position="1"/>
        <end position="24"/>
    </location>
</feature>
<dbReference type="EMBL" id="KI396726">
    <property type="protein sequence ID" value="ERM96863.1"/>
    <property type="molecule type" value="Genomic_DNA"/>
</dbReference>
<dbReference type="Gramene" id="ERM96863">
    <property type="protein sequence ID" value="ERM96863"/>
    <property type="gene ID" value="AMTR_s05592p00003000"/>
</dbReference>